<dbReference type="Pfam" id="PF07730">
    <property type="entry name" value="HisKA_3"/>
    <property type="match status" value="1"/>
</dbReference>
<dbReference type="RefSeq" id="WP_092408753.1">
    <property type="nucleotide sequence ID" value="NZ_FOVF01000020.1"/>
</dbReference>
<dbReference type="InterPro" id="IPR003594">
    <property type="entry name" value="HATPase_dom"/>
</dbReference>
<evidence type="ECO:0000313" key="6">
    <source>
        <dbReference type="Proteomes" id="UP000198575"/>
    </source>
</evidence>
<dbReference type="OrthoDB" id="9797605at2"/>
<dbReference type="GO" id="GO:0046983">
    <property type="term" value="F:protein dimerization activity"/>
    <property type="evidence" value="ECO:0007669"/>
    <property type="project" value="InterPro"/>
</dbReference>
<evidence type="ECO:0000256" key="1">
    <source>
        <dbReference type="ARBA" id="ARBA00022679"/>
    </source>
</evidence>
<evidence type="ECO:0000256" key="3">
    <source>
        <dbReference type="ARBA" id="ARBA00023012"/>
    </source>
</evidence>
<name>A0A1I4YU08_9GAMM</name>
<keyword evidence="3" id="KW-0902">Two-component regulatory system</keyword>
<dbReference type="InterPro" id="IPR036890">
    <property type="entry name" value="HATPase_C_sf"/>
</dbReference>
<dbReference type="EMBL" id="FOVF01000020">
    <property type="protein sequence ID" value="SFN41518.1"/>
    <property type="molecule type" value="Genomic_DNA"/>
</dbReference>
<evidence type="ECO:0000259" key="4">
    <source>
        <dbReference type="PROSITE" id="PS50109"/>
    </source>
</evidence>
<evidence type="ECO:0000313" key="5">
    <source>
        <dbReference type="EMBL" id="SFN41518.1"/>
    </source>
</evidence>
<dbReference type="PROSITE" id="PS50109">
    <property type="entry name" value="HIS_KIN"/>
    <property type="match status" value="1"/>
</dbReference>
<dbReference type="Pfam" id="PF02518">
    <property type="entry name" value="HATPase_c"/>
    <property type="match status" value="1"/>
</dbReference>
<gene>
    <name evidence="5" type="ORF">SAMN05216289_12016</name>
</gene>
<dbReference type="GO" id="GO:0000155">
    <property type="term" value="F:phosphorelay sensor kinase activity"/>
    <property type="evidence" value="ECO:0007669"/>
    <property type="project" value="InterPro"/>
</dbReference>
<evidence type="ECO:0000256" key="2">
    <source>
        <dbReference type="ARBA" id="ARBA00022777"/>
    </source>
</evidence>
<dbReference type="InterPro" id="IPR011712">
    <property type="entry name" value="Sig_transdc_His_kin_sub3_dim/P"/>
</dbReference>
<dbReference type="Proteomes" id="UP000198575">
    <property type="component" value="Unassembled WGS sequence"/>
</dbReference>
<dbReference type="Gene3D" id="1.20.5.1930">
    <property type="match status" value="1"/>
</dbReference>
<proteinExistence type="predicted"/>
<accession>A0A1I4YU08</accession>
<dbReference type="STRING" id="578942.SAMN05216289_12016"/>
<dbReference type="InterPro" id="IPR005467">
    <property type="entry name" value="His_kinase_dom"/>
</dbReference>
<keyword evidence="1" id="KW-0808">Transferase</keyword>
<dbReference type="AlphaFoldDB" id="A0A1I4YU08"/>
<dbReference type="SUPFAM" id="SSF55874">
    <property type="entry name" value="ATPase domain of HSP90 chaperone/DNA topoisomerase II/histidine kinase"/>
    <property type="match status" value="1"/>
</dbReference>
<dbReference type="SMART" id="SM00387">
    <property type="entry name" value="HATPase_c"/>
    <property type="match status" value="1"/>
</dbReference>
<sequence>MRTPPPAPSSGDENLRMRSELLRLSEQQNRLFAQLQAGEEHFKQLARSVWRVQENERRRLARELHDGIGQHLTALRHRLEGLGQNASCAEDARLRQAFDLCEVAIAEVRALSRLLRPQILDDIGLDAALHWLARHSSEDTRCTIDVNVGKLPSPLDSDLSTLIFRVVQEALANAIKHAEARQVIVSLSQRGDSLLLLIVDDGRGCDVDDALRRSSESESTGLASMRERVRLFGGQLELVSQPGEGLQLRARLPLTMEPDAR</sequence>
<dbReference type="InterPro" id="IPR050482">
    <property type="entry name" value="Sensor_HK_TwoCompSys"/>
</dbReference>
<protein>
    <submittedName>
        <fullName evidence="5">Histidine kinase-, DNA gyrase B-, and HSP90-like ATPase</fullName>
    </submittedName>
</protein>
<dbReference type="Gene3D" id="3.30.565.10">
    <property type="entry name" value="Histidine kinase-like ATPase, C-terminal domain"/>
    <property type="match status" value="1"/>
</dbReference>
<dbReference type="GO" id="GO:0016020">
    <property type="term" value="C:membrane"/>
    <property type="evidence" value="ECO:0007669"/>
    <property type="project" value="InterPro"/>
</dbReference>
<dbReference type="CDD" id="cd16917">
    <property type="entry name" value="HATPase_UhpB-NarQ-NarX-like"/>
    <property type="match status" value="1"/>
</dbReference>
<organism evidence="5 6">
    <name type="scientific">Dokdonella immobilis</name>
    <dbReference type="NCBI Taxonomy" id="578942"/>
    <lineage>
        <taxon>Bacteria</taxon>
        <taxon>Pseudomonadati</taxon>
        <taxon>Pseudomonadota</taxon>
        <taxon>Gammaproteobacteria</taxon>
        <taxon>Lysobacterales</taxon>
        <taxon>Rhodanobacteraceae</taxon>
        <taxon>Dokdonella</taxon>
    </lineage>
</organism>
<reference evidence="5 6" key="1">
    <citation type="submission" date="2016-10" db="EMBL/GenBank/DDBJ databases">
        <authorList>
            <person name="de Groot N.N."/>
        </authorList>
    </citation>
    <scope>NUCLEOTIDE SEQUENCE [LARGE SCALE GENOMIC DNA]</scope>
    <source>
        <strain evidence="5 6">CGMCC 1.7659</strain>
    </source>
</reference>
<keyword evidence="6" id="KW-1185">Reference proteome</keyword>
<dbReference type="PANTHER" id="PTHR24421">
    <property type="entry name" value="NITRATE/NITRITE SENSOR PROTEIN NARX-RELATED"/>
    <property type="match status" value="1"/>
</dbReference>
<feature type="domain" description="Histidine kinase" evidence="4">
    <location>
        <begin position="163"/>
        <end position="256"/>
    </location>
</feature>
<keyword evidence="2 5" id="KW-0418">Kinase</keyword>
<dbReference type="PANTHER" id="PTHR24421:SF59">
    <property type="entry name" value="OXYGEN SENSOR HISTIDINE KINASE NREB"/>
    <property type="match status" value="1"/>
</dbReference>